<reference evidence="2 3" key="1">
    <citation type="submission" date="2019-08" db="EMBL/GenBank/DDBJ databases">
        <title>Amphibian skin-associated Pigmentiphaga: genome sequence and occurrence across geography and hosts.</title>
        <authorList>
            <person name="Bletz M.C."/>
            <person name="Bunk B."/>
            <person name="Sproeer C."/>
            <person name="Biwer P."/>
            <person name="Reiter S."/>
            <person name="Rabemananjara F.C.E."/>
            <person name="Schulz S."/>
            <person name="Overmann J."/>
            <person name="Vences M."/>
        </authorList>
    </citation>
    <scope>NUCLEOTIDE SEQUENCE [LARGE SCALE GENOMIC DNA]</scope>
    <source>
        <strain evidence="2 3">Mada1488</strain>
    </source>
</reference>
<dbReference type="AlphaFoldDB" id="A0A5C0B280"/>
<dbReference type="RefSeq" id="WP_148817866.1">
    <property type="nucleotide sequence ID" value="NZ_CP043046.1"/>
</dbReference>
<organism evidence="2 3">
    <name type="scientific">Pigmentiphaga aceris</name>
    <dbReference type="NCBI Taxonomy" id="1940612"/>
    <lineage>
        <taxon>Bacteria</taxon>
        <taxon>Pseudomonadati</taxon>
        <taxon>Pseudomonadota</taxon>
        <taxon>Betaproteobacteria</taxon>
        <taxon>Burkholderiales</taxon>
        <taxon>Alcaligenaceae</taxon>
        <taxon>Pigmentiphaga</taxon>
    </lineage>
</organism>
<name>A0A5C0B280_9BURK</name>
<dbReference type="OrthoDB" id="8642125at2"/>
<protein>
    <recommendedName>
        <fullName evidence="1">Polysaccharide biosynthesis enzyme WcbI domain-containing protein</fullName>
    </recommendedName>
</protein>
<feature type="domain" description="Polysaccharide biosynthesis enzyme WcbI" evidence="1">
    <location>
        <begin position="4"/>
        <end position="205"/>
    </location>
</feature>
<evidence type="ECO:0000259" key="1">
    <source>
        <dbReference type="Pfam" id="PF18588"/>
    </source>
</evidence>
<dbReference type="KEGG" id="pacr:FXN63_23070"/>
<accession>A0A5C0B280</accession>
<proteinExistence type="predicted"/>
<dbReference type="Pfam" id="PF18588">
    <property type="entry name" value="WcbI"/>
    <property type="match status" value="1"/>
</dbReference>
<gene>
    <name evidence="2" type="ORF">FXN63_23070</name>
</gene>
<dbReference type="EMBL" id="CP043046">
    <property type="protein sequence ID" value="QEI08395.1"/>
    <property type="molecule type" value="Genomic_DNA"/>
</dbReference>
<dbReference type="InterPro" id="IPR041307">
    <property type="entry name" value="WcbI"/>
</dbReference>
<evidence type="ECO:0000313" key="3">
    <source>
        <dbReference type="Proteomes" id="UP000325161"/>
    </source>
</evidence>
<sequence>MPRILVTGYCQAVGLAHALQSLLPDAEVAADAAHASLSPPARQAFAERLRTVDYWFPANYAQVRDWPGFSALVQHTRVVPAPYFWFAGFHPDLCHVRARSTGKLLVPEYNSAIVAWAYRHGVPVDRVPRLFDAEVFAAVGYLDAWDDAVAIMRRDLVALGWRANEADALYLSLKQQGLFMHSINHPTPGVFVELGKLLARRAGLAYDDQRAHGLVDTLATGDNFPVYPELAPLLGVASPGYVWRSGKQRLQGVETFAAFWYGQYAAQTAGPEDLLLEHYARADRLDAIRDTACFAAAMHDRMPTAHARFDEDAYLARYPDVAEAVRRGDFPSGERHYLAFGAREGRIA</sequence>
<keyword evidence="3" id="KW-1185">Reference proteome</keyword>
<dbReference type="Proteomes" id="UP000325161">
    <property type="component" value="Chromosome"/>
</dbReference>
<evidence type="ECO:0000313" key="2">
    <source>
        <dbReference type="EMBL" id="QEI08395.1"/>
    </source>
</evidence>